<sequence length="348" mass="38319">MADVSSAEVKEPIAPKVQIASKDSPAPKVNDGANLNSVLNLVGFFLSLLASYLGGIAGWFGGKPNSELNSIYKTLITPSDAYYKYIWALIFLSEGFFAVAQLMPVYRHHPLVQRGIGSFFFLACLAQTVWQILVGYELMLAASFVVFSLFLALSTILMRQCTVINDEDHKRIALINEGEVAENEAIDFTARPPTLAYFLLRFPFALHAGWVTTCTPVVIAMAMVQLGLDKEYEVWVSCISIPLIFGCCLGLLLREEKGVPSYVFPGACAYAFAGICWELYAPSNLILGRHDEATITLMKNLSGFCAACILIVIVSRCVALFLRDQCIKLTKKDETEEIDGVEYAYAKA</sequence>
<dbReference type="PANTHER" id="PTHR33802:SF2">
    <property type="entry name" value="EF-HAND DOMAIN-CONTAINING PROTEIN"/>
    <property type="match status" value="1"/>
</dbReference>
<keyword evidence="3" id="KW-1185">Reference proteome</keyword>
<feature type="transmembrane region" description="Helical" evidence="1">
    <location>
        <begin position="115"/>
        <end position="133"/>
    </location>
</feature>
<comment type="caution">
    <text evidence="2">The sequence shown here is derived from an EMBL/GenBank/DDBJ whole genome shotgun (WGS) entry which is preliminary data.</text>
</comment>
<feature type="transmembrane region" description="Helical" evidence="1">
    <location>
        <begin position="204"/>
        <end position="228"/>
    </location>
</feature>
<feature type="transmembrane region" description="Helical" evidence="1">
    <location>
        <begin position="234"/>
        <end position="253"/>
    </location>
</feature>
<dbReference type="EMBL" id="JALLAZ020000172">
    <property type="protein sequence ID" value="KAL3801873.1"/>
    <property type="molecule type" value="Genomic_DNA"/>
</dbReference>
<dbReference type="AlphaFoldDB" id="A0ABD3QNA3"/>
<feature type="transmembrane region" description="Helical" evidence="1">
    <location>
        <begin position="262"/>
        <end position="281"/>
    </location>
</feature>
<feature type="transmembrane region" description="Helical" evidence="1">
    <location>
        <begin position="38"/>
        <end position="62"/>
    </location>
</feature>
<reference evidence="2 3" key="1">
    <citation type="submission" date="2024-10" db="EMBL/GenBank/DDBJ databases">
        <title>Updated reference genomes for cyclostephanoid diatoms.</title>
        <authorList>
            <person name="Roberts W.R."/>
            <person name="Alverson A.J."/>
        </authorList>
    </citation>
    <scope>NUCLEOTIDE SEQUENCE [LARGE SCALE GENOMIC DNA]</scope>
    <source>
        <strain evidence="2 3">AJA276-08</strain>
    </source>
</reference>
<dbReference type="PANTHER" id="PTHR33802">
    <property type="entry name" value="SI:CH211-161H7.5-RELATED"/>
    <property type="match status" value="1"/>
</dbReference>
<name>A0ABD3QNA3_9STRA</name>
<keyword evidence="1" id="KW-0812">Transmembrane</keyword>
<evidence type="ECO:0000256" key="1">
    <source>
        <dbReference type="SAM" id="Phobius"/>
    </source>
</evidence>
<feature type="transmembrane region" description="Helical" evidence="1">
    <location>
        <begin position="301"/>
        <end position="322"/>
    </location>
</feature>
<feature type="transmembrane region" description="Helical" evidence="1">
    <location>
        <begin position="82"/>
        <end position="103"/>
    </location>
</feature>
<protein>
    <submittedName>
        <fullName evidence="2">Uncharacterized protein</fullName>
    </submittedName>
</protein>
<keyword evidence="1" id="KW-0472">Membrane</keyword>
<keyword evidence="1" id="KW-1133">Transmembrane helix</keyword>
<evidence type="ECO:0000313" key="2">
    <source>
        <dbReference type="EMBL" id="KAL3801873.1"/>
    </source>
</evidence>
<evidence type="ECO:0000313" key="3">
    <source>
        <dbReference type="Proteomes" id="UP001530315"/>
    </source>
</evidence>
<organism evidence="2 3">
    <name type="scientific">Stephanodiscus triporus</name>
    <dbReference type="NCBI Taxonomy" id="2934178"/>
    <lineage>
        <taxon>Eukaryota</taxon>
        <taxon>Sar</taxon>
        <taxon>Stramenopiles</taxon>
        <taxon>Ochrophyta</taxon>
        <taxon>Bacillariophyta</taxon>
        <taxon>Coscinodiscophyceae</taxon>
        <taxon>Thalassiosirophycidae</taxon>
        <taxon>Stephanodiscales</taxon>
        <taxon>Stephanodiscaceae</taxon>
        <taxon>Stephanodiscus</taxon>
    </lineage>
</organism>
<dbReference type="Proteomes" id="UP001530315">
    <property type="component" value="Unassembled WGS sequence"/>
</dbReference>
<proteinExistence type="predicted"/>
<feature type="transmembrane region" description="Helical" evidence="1">
    <location>
        <begin position="139"/>
        <end position="158"/>
    </location>
</feature>
<accession>A0ABD3QNA3</accession>
<gene>
    <name evidence="2" type="ORF">ACHAW5_003786</name>
</gene>